<keyword evidence="1" id="KW-0805">Transcription regulation</keyword>
<dbReference type="RefSeq" id="WP_139635898.1">
    <property type="nucleotide sequence ID" value="NZ_VDLX02000013.1"/>
</dbReference>
<evidence type="ECO:0000256" key="2">
    <source>
        <dbReference type="ARBA" id="ARBA00023125"/>
    </source>
</evidence>
<dbReference type="InterPro" id="IPR011075">
    <property type="entry name" value="TetR_C"/>
</dbReference>
<dbReference type="PROSITE" id="PS50977">
    <property type="entry name" value="HTH_TETR_2"/>
    <property type="match status" value="1"/>
</dbReference>
<dbReference type="SUPFAM" id="SSF48498">
    <property type="entry name" value="Tetracyclin repressor-like, C-terminal domain"/>
    <property type="match status" value="1"/>
</dbReference>
<protein>
    <submittedName>
        <fullName evidence="4">TetR family transcriptional regulator</fullName>
    </submittedName>
</protein>
<dbReference type="Pfam" id="PF00440">
    <property type="entry name" value="TetR_N"/>
    <property type="match status" value="1"/>
</dbReference>
<dbReference type="AlphaFoldDB" id="A0A5C4VJC6"/>
<dbReference type="Gene3D" id="1.10.357.10">
    <property type="entry name" value="Tetracycline Repressor, domain 2"/>
    <property type="match status" value="1"/>
</dbReference>
<dbReference type="EMBL" id="VDLX02000013">
    <property type="protein sequence ID" value="KAB8191088.1"/>
    <property type="molecule type" value="Genomic_DNA"/>
</dbReference>
<organism evidence="4 5">
    <name type="scientific">Nonomuraea phyllanthi</name>
    <dbReference type="NCBI Taxonomy" id="2219224"/>
    <lineage>
        <taxon>Bacteria</taxon>
        <taxon>Bacillati</taxon>
        <taxon>Actinomycetota</taxon>
        <taxon>Actinomycetes</taxon>
        <taxon>Streptosporangiales</taxon>
        <taxon>Streptosporangiaceae</taxon>
        <taxon>Nonomuraea</taxon>
    </lineage>
</organism>
<dbReference type="InterPro" id="IPR036271">
    <property type="entry name" value="Tet_transcr_reg_TetR-rel_C_sf"/>
</dbReference>
<dbReference type="InterPro" id="IPR009057">
    <property type="entry name" value="Homeodomain-like_sf"/>
</dbReference>
<comment type="caution">
    <text evidence="4">The sequence shown here is derived from an EMBL/GenBank/DDBJ whole genome shotgun (WGS) entry which is preliminary data.</text>
</comment>
<dbReference type="OrthoDB" id="9805134at2"/>
<dbReference type="Gene3D" id="1.10.10.60">
    <property type="entry name" value="Homeodomain-like"/>
    <property type="match status" value="1"/>
</dbReference>
<dbReference type="Pfam" id="PF16925">
    <property type="entry name" value="TetR_C_13"/>
    <property type="match status" value="1"/>
</dbReference>
<evidence type="ECO:0000256" key="3">
    <source>
        <dbReference type="ARBA" id="ARBA00023163"/>
    </source>
</evidence>
<keyword evidence="5" id="KW-1185">Reference proteome</keyword>
<evidence type="ECO:0000313" key="5">
    <source>
        <dbReference type="Proteomes" id="UP000312512"/>
    </source>
</evidence>
<keyword evidence="2" id="KW-0238">DNA-binding</keyword>
<evidence type="ECO:0000256" key="1">
    <source>
        <dbReference type="ARBA" id="ARBA00023015"/>
    </source>
</evidence>
<dbReference type="SUPFAM" id="SSF46689">
    <property type="entry name" value="Homeodomain-like"/>
    <property type="match status" value="1"/>
</dbReference>
<dbReference type="InterPro" id="IPR001647">
    <property type="entry name" value="HTH_TetR"/>
</dbReference>
<dbReference type="PANTHER" id="PTHR47506:SF1">
    <property type="entry name" value="HTH-TYPE TRANSCRIPTIONAL REGULATOR YJDC"/>
    <property type="match status" value="1"/>
</dbReference>
<keyword evidence="3" id="KW-0804">Transcription</keyword>
<dbReference type="GO" id="GO:0003677">
    <property type="term" value="F:DNA binding"/>
    <property type="evidence" value="ECO:0007669"/>
    <property type="project" value="UniProtKB-UniRule"/>
</dbReference>
<proteinExistence type="predicted"/>
<gene>
    <name evidence="4" type="ORF">FH608_031175</name>
</gene>
<dbReference type="PANTHER" id="PTHR47506">
    <property type="entry name" value="TRANSCRIPTIONAL REGULATORY PROTEIN"/>
    <property type="match status" value="1"/>
</dbReference>
<reference evidence="4 5" key="1">
    <citation type="submission" date="2019-10" db="EMBL/GenBank/DDBJ databases">
        <title>Nonomuraea sp. nov., isolated from Phyllanthus amarus.</title>
        <authorList>
            <person name="Klykleung N."/>
            <person name="Tanasupawat S."/>
        </authorList>
    </citation>
    <scope>NUCLEOTIDE SEQUENCE [LARGE SCALE GENOMIC DNA]</scope>
    <source>
        <strain evidence="4 5">PA1-10</strain>
    </source>
</reference>
<dbReference type="Proteomes" id="UP000312512">
    <property type="component" value="Unassembled WGS sequence"/>
</dbReference>
<accession>A0A5C4VJC6</accession>
<sequence length="196" mass="21259">MPDIKHFDPDEVLERVERLFWQRGAAATGIAEVVAATGLSRSSLYATYGGKQDLYVKALRRYVEQRSQPMFEALSGDGRGLPAIAAFFDRLIEARCAGEHARWGCMATNANAEGTDPDVRRLLDRHHDRLRAGMRAALAAAEAQGQLRPGADLDASAELLALLAYGVNTRSRAGADPDALRKGASAALDSLRRENP</sequence>
<evidence type="ECO:0000313" key="4">
    <source>
        <dbReference type="EMBL" id="KAB8191088.1"/>
    </source>
</evidence>
<name>A0A5C4VJC6_9ACTN</name>